<reference evidence="1 2" key="2">
    <citation type="journal article" date="2014" name="Emerg. Microbes Infect.">
        <title>Potential impact on kidney infection: a whole-genome analysis of Leptospira santarosai serovar Shermani.</title>
        <authorList>
            <person name="Chou L.F."/>
            <person name="Chen T.W."/>
            <person name="Ko Y.C."/>
            <person name="Pan M.J."/>
            <person name="Tian Y.C."/>
            <person name="Chiu C.H."/>
            <person name="Tang P."/>
            <person name="Hung C.C."/>
            <person name="Yang C.W."/>
        </authorList>
    </citation>
    <scope>NUCLEOTIDE SEQUENCE</scope>
    <source>
        <strain evidence="1 2">LT 821</strain>
    </source>
</reference>
<reference evidence="1 2" key="1">
    <citation type="journal article" date="2012" name="Gene">
        <title>Sequence of Leptospira santarosai serovar Shermani genome and prediction of virulence-associated genes.</title>
        <authorList>
            <person name="Chou L.F."/>
            <person name="Chen Y.T."/>
            <person name="Lu C.W."/>
            <person name="Ko Y.C."/>
            <person name="Tang C.Y."/>
            <person name="Pan M.J."/>
            <person name="Tian Y.C."/>
            <person name="Chiu C.H."/>
            <person name="Hung C.C."/>
            <person name="Yang C.W."/>
        </authorList>
    </citation>
    <scope>NUCLEOTIDE SEQUENCE [LARGE SCALE GENOMIC DNA]</scope>
    <source>
        <strain evidence="1">LT 821</strain>
    </source>
</reference>
<organism evidence="1 2">
    <name type="scientific">Leptospira santarosai serovar Shermani str. LT 821</name>
    <dbReference type="NCBI Taxonomy" id="758847"/>
    <lineage>
        <taxon>Bacteria</taxon>
        <taxon>Pseudomonadati</taxon>
        <taxon>Spirochaetota</taxon>
        <taxon>Spirochaetia</taxon>
        <taxon>Leptospirales</taxon>
        <taxon>Leptospiraceae</taxon>
        <taxon>Leptospira</taxon>
    </lineage>
</organism>
<dbReference type="Proteomes" id="UP000035800">
    <property type="component" value="Chromosome I"/>
</dbReference>
<dbReference type="AlphaFoldDB" id="K8YEA0"/>
<sequence length="46" mass="5605">MVFRKLDGNTFKNRAKKYGWRKVSVEVKYRHIRILPPIGKKKKYPE</sequence>
<name>K8YEA0_9LEPT</name>
<dbReference type="EMBL" id="CP006694">
    <property type="protein sequence ID" value="EKT87785.1"/>
    <property type="molecule type" value="Genomic_DNA"/>
</dbReference>
<dbReference type="STRING" id="758847.LSS_05453"/>
<evidence type="ECO:0000313" key="2">
    <source>
        <dbReference type="Proteomes" id="UP000035800"/>
    </source>
</evidence>
<protein>
    <submittedName>
        <fullName evidence="1">Uncharacterized protein</fullName>
    </submittedName>
</protein>
<dbReference type="PATRIC" id="fig|758847.3.peg.1144"/>
<gene>
    <name evidence="1" type="ORF">LSS_05453</name>
</gene>
<proteinExistence type="predicted"/>
<dbReference type="KEGG" id="lst:LSS_05453"/>
<accession>K8YEA0</accession>
<evidence type="ECO:0000313" key="1">
    <source>
        <dbReference type="EMBL" id="EKT87785.1"/>
    </source>
</evidence>